<dbReference type="SUPFAM" id="SSF81324">
    <property type="entry name" value="Voltage-gated potassium channels"/>
    <property type="match status" value="1"/>
</dbReference>
<dbReference type="EMBL" id="CAFBMC010000011">
    <property type="protein sequence ID" value="CAB4890807.1"/>
    <property type="molecule type" value="Genomic_DNA"/>
</dbReference>
<dbReference type="EMBL" id="CAFBPZ010000041">
    <property type="protein sequence ID" value="CAB5038076.1"/>
    <property type="molecule type" value="Genomic_DNA"/>
</dbReference>
<evidence type="ECO:0000259" key="2">
    <source>
        <dbReference type="Pfam" id="PF07885"/>
    </source>
</evidence>
<feature type="transmembrane region" description="Helical" evidence="1">
    <location>
        <begin position="18"/>
        <end position="36"/>
    </location>
</feature>
<dbReference type="Pfam" id="PF07885">
    <property type="entry name" value="Ion_trans_2"/>
    <property type="match status" value="1"/>
</dbReference>
<name>A0A6J7F5R4_9ZZZZ</name>
<evidence type="ECO:0000313" key="3">
    <source>
        <dbReference type="EMBL" id="CAB4890807.1"/>
    </source>
</evidence>
<gene>
    <name evidence="3" type="ORF">UFOPK3495_00346</name>
    <name evidence="4" type="ORF">UFOPK4237_00755</name>
</gene>
<keyword evidence="1" id="KW-1133">Transmembrane helix</keyword>
<evidence type="ECO:0000256" key="1">
    <source>
        <dbReference type="SAM" id="Phobius"/>
    </source>
</evidence>
<reference evidence="3" key="1">
    <citation type="submission" date="2020-05" db="EMBL/GenBank/DDBJ databases">
        <authorList>
            <person name="Chiriac C."/>
            <person name="Salcher M."/>
            <person name="Ghai R."/>
            <person name="Kavagutti S V."/>
        </authorList>
    </citation>
    <scope>NUCLEOTIDE SEQUENCE</scope>
</reference>
<keyword evidence="1" id="KW-0472">Membrane</keyword>
<protein>
    <submittedName>
        <fullName evidence="3">Unannotated protein</fullName>
    </submittedName>
</protein>
<keyword evidence="1" id="KW-0812">Transmembrane</keyword>
<proteinExistence type="predicted"/>
<organism evidence="3">
    <name type="scientific">freshwater metagenome</name>
    <dbReference type="NCBI Taxonomy" id="449393"/>
    <lineage>
        <taxon>unclassified sequences</taxon>
        <taxon>metagenomes</taxon>
        <taxon>ecological metagenomes</taxon>
    </lineage>
</organism>
<dbReference type="AlphaFoldDB" id="A0A6J7F5R4"/>
<feature type="transmembrane region" description="Helical" evidence="1">
    <location>
        <begin position="147"/>
        <end position="167"/>
    </location>
</feature>
<dbReference type="InterPro" id="IPR013099">
    <property type="entry name" value="K_chnl_dom"/>
</dbReference>
<sequence length="193" mass="21023">MATTASLTELPKNERIKILVGSIIRTLLGFFAVLWALSLVPENPDASLWRPIAIIVIAFAVYATFFRRQIRKIENSRYPTVSSIEALILIATMFLAFFASIYVMMSGADPTSFTEPLSHFTAFYFALTVLATVGFGDITPVSDGARFACMIQMAIDIVFIAAMIRVVSSAAQKSSAFKAAKAKGSSNTLMTDL</sequence>
<feature type="domain" description="Potassium channel" evidence="2">
    <location>
        <begin position="92"/>
        <end position="172"/>
    </location>
</feature>
<feature type="transmembrane region" description="Helical" evidence="1">
    <location>
        <begin position="117"/>
        <end position="135"/>
    </location>
</feature>
<feature type="transmembrane region" description="Helical" evidence="1">
    <location>
        <begin position="48"/>
        <end position="65"/>
    </location>
</feature>
<feature type="transmembrane region" description="Helical" evidence="1">
    <location>
        <begin position="86"/>
        <end position="105"/>
    </location>
</feature>
<evidence type="ECO:0000313" key="4">
    <source>
        <dbReference type="EMBL" id="CAB5038076.1"/>
    </source>
</evidence>
<accession>A0A6J7F5R4</accession>
<dbReference type="Gene3D" id="1.10.287.70">
    <property type="match status" value="1"/>
</dbReference>